<dbReference type="Gene3D" id="3.40.190.10">
    <property type="entry name" value="Periplasmic binding protein-like II"/>
    <property type="match status" value="2"/>
</dbReference>
<keyword evidence="1" id="KW-0732">Signal</keyword>
<evidence type="ECO:0000256" key="1">
    <source>
        <dbReference type="ARBA" id="ARBA00022729"/>
    </source>
</evidence>
<dbReference type="SMART" id="SM00062">
    <property type="entry name" value="PBPb"/>
    <property type="match status" value="1"/>
</dbReference>
<dbReference type="SMART" id="SM00079">
    <property type="entry name" value="PBPe"/>
    <property type="match status" value="1"/>
</dbReference>
<organism evidence="4 5">
    <name type="scientific">Pseudooceanicola albus</name>
    <dbReference type="NCBI Taxonomy" id="2692189"/>
    <lineage>
        <taxon>Bacteria</taxon>
        <taxon>Pseudomonadati</taxon>
        <taxon>Pseudomonadota</taxon>
        <taxon>Alphaproteobacteria</taxon>
        <taxon>Rhodobacterales</taxon>
        <taxon>Paracoccaceae</taxon>
        <taxon>Pseudooceanicola</taxon>
    </lineage>
</organism>
<dbReference type="InterPro" id="IPR001320">
    <property type="entry name" value="Iontro_rcpt_C"/>
</dbReference>
<comment type="caution">
    <text evidence="4">The sequence shown here is derived from an EMBL/GenBank/DDBJ whole genome shotgun (WGS) entry which is preliminary data.</text>
</comment>
<dbReference type="InterPro" id="IPR001638">
    <property type="entry name" value="Solute-binding_3/MltF_N"/>
</dbReference>
<sequence length="235" mass="25429">MIGLPGLAETLKVGSTPTGVPFTFLDVKSGQVTGMMVDVVKAVGEKAGFTAEVKSTDWVSLIPALTSGRIDIISAAMSITDARKKVVDFSDPIFPYGEGLVMRKDDPTQYTQSLKETAGKTIGVQQGTRYLDDLKAMSGIGTIKVYENIADIMRDVQLGRIAVGFADQPIMAYQIGQGKFPDLQMSKSYKQQFVAPLGLAINKDHPELLARINKALAEMKQSGELDALIAKWNLD</sequence>
<evidence type="ECO:0000259" key="3">
    <source>
        <dbReference type="SMART" id="SM00079"/>
    </source>
</evidence>
<dbReference type="EMBL" id="WUMU01000005">
    <property type="protein sequence ID" value="MXN17601.1"/>
    <property type="molecule type" value="Genomic_DNA"/>
</dbReference>
<gene>
    <name evidence="4" type="ORF">GR170_07140</name>
</gene>
<dbReference type="Proteomes" id="UP000477911">
    <property type="component" value="Unassembled WGS sequence"/>
</dbReference>
<evidence type="ECO:0000259" key="2">
    <source>
        <dbReference type="SMART" id="SM00062"/>
    </source>
</evidence>
<feature type="domain" description="Solute-binding protein family 3/N-terminal" evidence="2">
    <location>
        <begin position="10"/>
        <end position="235"/>
    </location>
</feature>
<feature type="domain" description="Ionotropic glutamate receptor C-terminal" evidence="3">
    <location>
        <begin position="10"/>
        <end position="235"/>
    </location>
</feature>
<dbReference type="AlphaFoldDB" id="A0A6L7G0I8"/>
<dbReference type="Pfam" id="PF00497">
    <property type="entry name" value="SBP_bac_3"/>
    <property type="match status" value="1"/>
</dbReference>
<evidence type="ECO:0000313" key="4">
    <source>
        <dbReference type="EMBL" id="MXN17601.1"/>
    </source>
</evidence>
<dbReference type="GO" id="GO:0016020">
    <property type="term" value="C:membrane"/>
    <property type="evidence" value="ECO:0007669"/>
    <property type="project" value="InterPro"/>
</dbReference>
<dbReference type="CDD" id="cd13530">
    <property type="entry name" value="PBP2_peptides_like"/>
    <property type="match status" value="1"/>
</dbReference>
<dbReference type="PANTHER" id="PTHR35936:SF17">
    <property type="entry name" value="ARGININE-BINDING EXTRACELLULAR PROTEIN ARTP"/>
    <property type="match status" value="1"/>
</dbReference>
<dbReference type="GO" id="GO:0015276">
    <property type="term" value="F:ligand-gated monoatomic ion channel activity"/>
    <property type="evidence" value="ECO:0007669"/>
    <property type="project" value="InterPro"/>
</dbReference>
<keyword evidence="5" id="KW-1185">Reference proteome</keyword>
<name>A0A6L7G0I8_9RHOB</name>
<dbReference type="SUPFAM" id="SSF53850">
    <property type="entry name" value="Periplasmic binding protein-like II"/>
    <property type="match status" value="1"/>
</dbReference>
<protein>
    <submittedName>
        <fullName evidence="4">Transporter substrate-binding domain-containing protein</fullName>
    </submittedName>
</protein>
<reference evidence="4 5" key="1">
    <citation type="submission" date="2019-12" db="EMBL/GenBank/DDBJ databases">
        <authorList>
            <person name="Li M."/>
        </authorList>
    </citation>
    <scope>NUCLEOTIDE SEQUENCE [LARGE SCALE GENOMIC DNA]</scope>
    <source>
        <strain evidence="4 5">GBMRC 2024</strain>
    </source>
</reference>
<evidence type="ECO:0000313" key="5">
    <source>
        <dbReference type="Proteomes" id="UP000477911"/>
    </source>
</evidence>
<proteinExistence type="predicted"/>
<accession>A0A6L7G0I8</accession>
<dbReference type="PANTHER" id="PTHR35936">
    <property type="entry name" value="MEMBRANE-BOUND LYTIC MUREIN TRANSGLYCOSYLASE F"/>
    <property type="match status" value="1"/>
</dbReference>